<dbReference type="RefSeq" id="WP_091969666.1">
    <property type="nucleotide sequence ID" value="NZ_FOGZ01000013.1"/>
</dbReference>
<dbReference type="Proteomes" id="UP000198815">
    <property type="component" value="Unassembled WGS sequence"/>
</dbReference>
<keyword evidence="3" id="KW-1185">Reference proteome</keyword>
<accession>A0A1H9SH25</accession>
<name>A0A1H9SH25_9ACTN</name>
<sequence length="87" mass="9151">MREHVHRPEKDILAAGPAGGSIAEGKLIMGIVEKAKDTAKDAVNRARSVVSGAAGPDEEPVEKARRAAGEADEEQAGPEDRAPARRK</sequence>
<dbReference type="AlphaFoldDB" id="A0A1H9SH25"/>
<reference evidence="3" key="1">
    <citation type="submission" date="2016-10" db="EMBL/GenBank/DDBJ databases">
        <authorList>
            <person name="Varghese N."/>
            <person name="Submissions S."/>
        </authorList>
    </citation>
    <scope>NUCLEOTIDE SEQUENCE [LARGE SCALE GENOMIC DNA]</scope>
    <source>
        <strain evidence="3">DSM 16859</strain>
    </source>
</reference>
<evidence type="ECO:0000256" key="1">
    <source>
        <dbReference type="SAM" id="MobiDB-lite"/>
    </source>
</evidence>
<feature type="compositionally biased region" description="Basic and acidic residues" evidence="1">
    <location>
        <begin position="1"/>
        <end position="12"/>
    </location>
</feature>
<dbReference type="EMBL" id="FOGZ01000013">
    <property type="protein sequence ID" value="SER84346.1"/>
    <property type="molecule type" value="Genomic_DNA"/>
</dbReference>
<feature type="region of interest" description="Disordered" evidence="1">
    <location>
        <begin position="1"/>
        <end position="20"/>
    </location>
</feature>
<organism evidence="2 3">
    <name type="scientific">Propionibacterium cyclohexanicum</name>
    <dbReference type="NCBI Taxonomy" id="64702"/>
    <lineage>
        <taxon>Bacteria</taxon>
        <taxon>Bacillati</taxon>
        <taxon>Actinomycetota</taxon>
        <taxon>Actinomycetes</taxon>
        <taxon>Propionibacteriales</taxon>
        <taxon>Propionibacteriaceae</taxon>
        <taxon>Propionibacterium</taxon>
    </lineage>
</organism>
<dbReference type="STRING" id="64702.SAMN05443377_11351"/>
<gene>
    <name evidence="2" type="ORF">SAMN05443377_11351</name>
</gene>
<feature type="region of interest" description="Disordered" evidence="1">
    <location>
        <begin position="47"/>
        <end position="87"/>
    </location>
</feature>
<feature type="compositionally biased region" description="Basic and acidic residues" evidence="1">
    <location>
        <begin position="78"/>
        <end position="87"/>
    </location>
</feature>
<protein>
    <submittedName>
        <fullName evidence="2">Uncharacterized protein</fullName>
    </submittedName>
</protein>
<proteinExistence type="predicted"/>
<evidence type="ECO:0000313" key="3">
    <source>
        <dbReference type="Proteomes" id="UP000198815"/>
    </source>
</evidence>
<evidence type="ECO:0000313" key="2">
    <source>
        <dbReference type="EMBL" id="SER84346.1"/>
    </source>
</evidence>